<keyword evidence="12" id="KW-1185">Reference proteome</keyword>
<feature type="transmembrane region" description="Helical" evidence="7">
    <location>
        <begin position="469"/>
        <end position="490"/>
    </location>
</feature>
<reference evidence="10 12" key="2">
    <citation type="submission" date="2019-08" db="EMBL/GenBank/DDBJ databases">
        <title>Rapid identification of Enteric Bacteria from Whole Genome Sequences (WGS) using Average Nucleotide Identity (ANI).</title>
        <authorList>
            <person name="Lane C."/>
        </authorList>
    </citation>
    <scope>NUCLEOTIDE SEQUENCE [LARGE SCALE GENOMIC DNA]</scope>
    <source>
        <strain evidence="10 12">2010D-8464</strain>
    </source>
</reference>
<name>A0AAE6CZB8_9BACT</name>
<feature type="transmembrane region" description="Helical" evidence="7">
    <location>
        <begin position="327"/>
        <end position="354"/>
    </location>
</feature>
<dbReference type="PANTHER" id="PTHR30252">
    <property type="entry name" value="INNER MEMBRANE PEPTIDE TRANSPORTER"/>
    <property type="match status" value="1"/>
</dbReference>
<dbReference type="PANTHER" id="PTHR30252:SF0">
    <property type="entry name" value="PEPTIDE TRANSPORTER CSTA"/>
    <property type="match status" value="1"/>
</dbReference>
<evidence type="ECO:0000256" key="3">
    <source>
        <dbReference type="ARBA" id="ARBA00022475"/>
    </source>
</evidence>
<dbReference type="AlphaFoldDB" id="A0AAE6CZB8"/>
<feature type="transmembrane region" description="Helical" evidence="7">
    <location>
        <begin position="287"/>
        <end position="306"/>
    </location>
</feature>
<feature type="transmembrane region" description="Helical" evidence="7">
    <location>
        <begin position="62"/>
        <end position="80"/>
    </location>
</feature>
<evidence type="ECO:0000256" key="5">
    <source>
        <dbReference type="ARBA" id="ARBA00022989"/>
    </source>
</evidence>
<dbReference type="InterPro" id="IPR003706">
    <property type="entry name" value="CstA_N"/>
</dbReference>
<dbReference type="Proteomes" id="UP000293421">
    <property type="component" value="Chromosome"/>
</dbReference>
<keyword evidence="5 7" id="KW-1133">Transmembrane helix</keyword>
<keyword evidence="4 7" id="KW-0812">Transmembrane</keyword>
<feature type="transmembrane region" description="Helical" evidence="7">
    <location>
        <begin position="158"/>
        <end position="179"/>
    </location>
</feature>
<dbReference type="EMBL" id="CP037746">
    <property type="protein sequence ID" value="QBL13001.1"/>
    <property type="molecule type" value="Genomic_DNA"/>
</dbReference>
<keyword evidence="3" id="KW-1003">Cell membrane</keyword>
<feature type="transmembrane region" description="Helical" evidence="7">
    <location>
        <begin position="86"/>
        <end position="107"/>
    </location>
</feature>
<feature type="transmembrane region" description="Helical" evidence="7">
    <location>
        <begin position="128"/>
        <end position="152"/>
    </location>
</feature>
<evidence type="ECO:0000256" key="1">
    <source>
        <dbReference type="ARBA" id="ARBA00004651"/>
    </source>
</evidence>
<evidence type="ECO:0000256" key="4">
    <source>
        <dbReference type="ARBA" id="ARBA00022692"/>
    </source>
</evidence>
<evidence type="ECO:0000313" key="9">
    <source>
        <dbReference type="EMBL" id="QBL13001.1"/>
    </source>
</evidence>
<comment type="similarity">
    <text evidence="2">Belongs to the peptide transporter carbon starvation (CstA) (TC 2.A.114) family.</text>
</comment>
<feature type="transmembrane region" description="Helical" evidence="7">
    <location>
        <begin position="438"/>
        <end position="457"/>
    </location>
</feature>
<reference evidence="9 11" key="1">
    <citation type="submission" date="2019-02" db="EMBL/GenBank/DDBJ databases">
        <title>Use of ANI for Rapid Identification of Enteric Bacteria.</title>
        <authorList>
            <person name="Pruckler J."/>
            <person name="Lane C."/>
            <person name="Aubert R."/>
        </authorList>
    </citation>
    <scope>NUCLEOTIDE SEQUENCE [LARGE SCALE GENOMIC DNA]</scope>
    <source>
        <strain evidence="9 11">2014D-0083</strain>
    </source>
</reference>
<feature type="transmembrane region" description="Helical" evidence="7">
    <location>
        <begin position="529"/>
        <end position="553"/>
    </location>
</feature>
<organism evidence="9 11">
    <name type="scientific">Campylobacter volucris</name>
    <dbReference type="NCBI Taxonomy" id="1031542"/>
    <lineage>
        <taxon>Bacteria</taxon>
        <taxon>Pseudomonadati</taxon>
        <taxon>Campylobacterota</taxon>
        <taxon>Epsilonproteobacteria</taxon>
        <taxon>Campylobacterales</taxon>
        <taxon>Campylobacteraceae</taxon>
        <taxon>Campylobacter</taxon>
    </lineage>
</organism>
<dbReference type="Pfam" id="PF02554">
    <property type="entry name" value="CstA"/>
    <property type="match status" value="2"/>
</dbReference>
<comment type="subcellular location">
    <subcellularLocation>
        <location evidence="1">Cell membrane</location>
        <topology evidence="1">Multi-pass membrane protein</topology>
    </subcellularLocation>
</comment>
<evidence type="ECO:0000256" key="7">
    <source>
        <dbReference type="SAM" id="Phobius"/>
    </source>
</evidence>
<protein>
    <submittedName>
        <fullName evidence="9">Carbon starvation protein A</fullName>
    </submittedName>
</protein>
<feature type="transmembrane region" description="Helical" evidence="7">
    <location>
        <begin position="6"/>
        <end position="26"/>
    </location>
</feature>
<feature type="transmembrane region" description="Helical" evidence="7">
    <location>
        <begin position="398"/>
        <end position="417"/>
    </location>
</feature>
<feature type="transmembrane region" description="Helical" evidence="7">
    <location>
        <begin position="221"/>
        <end position="244"/>
    </location>
</feature>
<evidence type="ECO:0000313" key="11">
    <source>
        <dbReference type="Proteomes" id="UP000293421"/>
    </source>
</evidence>
<feature type="domain" description="CstA N-terminal" evidence="8">
    <location>
        <begin position="3"/>
        <end position="348"/>
    </location>
</feature>
<dbReference type="GO" id="GO:0005886">
    <property type="term" value="C:plasma membrane"/>
    <property type="evidence" value="ECO:0007669"/>
    <property type="project" value="UniProtKB-SubCell"/>
</dbReference>
<accession>A0AAE6CZB8</accession>
<evidence type="ECO:0000256" key="2">
    <source>
        <dbReference type="ARBA" id="ARBA00007755"/>
    </source>
</evidence>
<sequence length="561" mass="60114">MSASILLIIGVVMFVFGYFVYSKFVAKYILKLDDKNITPAHEFRDEIDYVPANKFVLWGHHFTAVAGAAPIVGPAIAVQWGWLPAFLWVVLGTVFFAGIHDMSALWASVKNQGKSIGNVCQKVIGTKIGQLFMVVIFLVLLMVNAAFGVIIAKESVEYPTTIIPAWGAILIALLMGQAIYRFKMNLALVTIVAVVLLYALVPIGVAYPVNLPENVAGLDSLRQWVVILFIYAGIASILPVWMLLQPRDYVNGVQLVIGLMLLYGSIIIVNPTVLAPDIIPAIKAGDYSLIIPVLFITIACGAISGFHGIVASGTTSKQINKESDVRFVGYLGSVGEGSLALGTIIACVAGVGLLSANAGLNPDTWTSLFKPGAGNFASGGGAIVSNATGLSFEAASTLFSLMLILFAATTMDAGIRLQRYIIQEWGEIYKIPFLRKNVIATILAVGISFIMAMNGIGEGGKNEVAIWPLFGATNQILASLTLLTIAVILIKNKKIGGSLVVLVPLVFILIMAFWGASIKVFEFYNQGNWLLLVIDILVLIVTIMVVLSALSTISKTLSDNK</sequence>
<evidence type="ECO:0000259" key="8">
    <source>
        <dbReference type="Pfam" id="PF02554"/>
    </source>
</evidence>
<dbReference type="GO" id="GO:0009267">
    <property type="term" value="P:cellular response to starvation"/>
    <property type="evidence" value="ECO:0007669"/>
    <property type="project" value="InterPro"/>
</dbReference>
<evidence type="ECO:0000313" key="10">
    <source>
        <dbReference type="EMBL" id="TXK69039.1"/>
    </source>
</evidence>
<feature type="transmembrane region" description="Helical" evidence="7">
    <location>
        <begin position="186"/>
        <end position="209"/>
    </location>
</feature>
<keyword evidence="6 7" id="KW-0472">Membrane</keyword>
<dbReference type="RefSeq" id="WP_039666055.1">
    <property type="nucleotide sequence ID" value="NZ_CP037746.1"/>
</dbReference>
<feature type="domain" description="CstA N-terminal" evidence="8">
    <location>
        <begin position="371"/>
        <end position="513"/>
    </location>
</feature>
<proteinExistence type="inferred from homology"/>
<feature type="transmembrane region" description="Helical" evidence="7">
    <location>
        <begin position="497"/>
        <end position="517"/>
    </location>
</feature>
<dbReference type="InterPro" id="IPR051605">
    <property type="entry name" value="CstA"/>
</dbReference>
<evidence type="ECO:0000313" key="12">
    <source>
        <dbReference type="Proteomes" id="UP000321325"/>
    </source>
</evidence>
<gene>
    <name evidence="9" type="ORF">A9460_01115</name>
    <name evidence="10" type="ORF">FVD15_04480</name>
</gene>
<dbReference type="GeneID" id="66288074"/>
<dbReference type="EMBL" id="VRMB01000018">
    <property type="protein sequence ID" value="TXK69039.1"/>
    <property type="molecule type" value="Genomic_DNA"/>
</dbReference>
<evidence type="ECO:0000256" key="6">
    <source>
        <dbReference type="ARBA" id="ARBA00023136"/>
    </source>
</evidence>
<feature type="transmembrane region" description="Helical" evidence="7">
    <location>
        <begin position="256"/>
        <end position="275"/>
    </location>
</feature>
<dbReference type="Proteomes" id="UP000321325">
    <property type="component" value="Unassembled WGS sequence"/>
</dbReference>